<dbReference type="AlphaFoldDB" id="A0AA50CTS7"/>
<dbReference type="RefSeq" id="WP_306041366.1">
    <property type="nucleotide sequence ID" value="NZ_CP132307.1"/>
</dbReference>
<dbReference type="InterPro" id="IPR030914">
    <property type="entry name" value="Mob_CxxC_CxxC"/>
</dbReference>
<keyword evidence="1" id="KW-0472">Membrane</keyword>
<dbReference type="NCBIfam" id="TIGR04402">
    <property type="entry name" value="mob_CxxC_CxxC"/>
    <property type="match status" value="1"/>
</dbReference>
<evidence type="ECO:0000313" key="3">
    <source>
        <dbReference type="Proteomes" id="UP001234585"/>
    </source>
</evidence>
<dbReference type="Proteomes" id="UP001234585">
    <property type="component" value="Plasmid unnamed5"/>
</dbReference>
<dbReference type="EMBL" id="CP132307">
    <property type="protein sequence ID" value="WLS01099.1"/>
    <property type="molecule type" value="Genomic_DNA"/>
</dbReference>
<name>A0AA50CTS7_9HYPH</name>
<keyword evidence="1" id="KW-0812">Transmembrane</keyword>
<reference evidence="2 3" key="1">
    <citation type="submission" date="2023-08" db="EMBL/GenBank/DDBJ databases">
        <title>Pathogen: clinical or host-associated sample.</title>
        <authorList>
            <person name="Hergert J."/>
            <person name="Casey R."/>
            <person name="Wagner J."/>
            <person name="Young E.L."/>
            <person name="Oakeson K.F."/>
        </authorList>
    </citation>
    <scope>NUCLEOTIDE SEQUENCE [LARGE SCALE GENOMIC DNA]</scope>
    <source>
        <strain evidence="2 3">1760953</strain>
        <plasmid evidence="2 3">unnamed5</plasmid>
    </source>
</reference>
<keyword evidence="1" id="KW-1133">Transmembrane helix</keyword>
<protein>
    <submittedName>
        <fullName evidence="2">Uncharacterized protein</fullName>
    </submittedName>
</protein>
<evidence type="ECO:0000256" key="1">
    <source>
        <dbReference type="SAM" id="Phobius"/>
    </source>
</evidence>
<gene>
    <name evidence="2" type="ORF">Q9313_27345</name>
</gene>
<keyword evidence="3" id="KW-1185">Reference proteome</keyword>
<keyword evidence="2" id="KW-0614">Plasmid</keyword>
<organism evidence="2 3">
    <name type="scientific">Shinella sumterensis</name>
    <dbReference type="NCBI Taxonomy" id="1967501"/>
    <lineage>
        <taxon>Bacteria</taxon>
        <taxon>Pseudomonadati</taxon>
        <taxon>Pseudomonadota</taxon>
        <taxon>Alphaproteobacteria</taxon>
        <taxon>Hyphomicrobiales</taxon>
        <taxon>Rhizobiaceae</taxon>
        <taxon>Shinella</taxon>
    </lineage>
</organism>
<feature type="transmembrane region" description="Helical" evidence="1">
    <location>
        <begin position="123"/>
        <end position="144"/>
    </location>
</feature>
<evidence type="ECO:0000313" key="2">
    <source>
        <dbReference type="EMBL" id="WLS01099.1"/>
    </source>
</evidence>
<feature type="transmembrane region" description="Helical" evidence="1">
    <location>
        <begin position="93"/>
        <end position="111"/>
    </location>
</feature>
<accession>A0AA50CTS7</accession>
<sequence length="247" mass="28444">MTTFRYSRGVIRREYSRVIPVKSDHAAVVVDLRELIGKLLLAGRIHTCIGRMVIEDEEVRDFRAKAWDNAIHAEGTREVFSRRFNSLYRLTRIRDWLAFAVPILLAFTATAEWLEAEPAAKKLMFGILGAAAAAQLLLALWSLISRWDDNLAYCSRAMRDSYNLKEAWKKIGRNDVLDIRQEYRMRQSQQENIDSHDVQQNISPKEKQIGLRAGLIEVQRKCICGNEPKSRNVPFWPRSKCIHCGGN</sequence>
<proteinExistence type="predicted"/>
<geneLocation type="plasmid" evidence="2 3">
    <name>unnamed5</name>
</geneLocation>